<dbReference type="RefSeq" id="WP_213409323.1">
    <property type="nucleotide sequence ID" value="NZ_CP074441.1"/>
</dbReference>
<dbReference type="PANTHER" id="PTHR43736:SF2">
    <property type="entry name" value="MUTT_NUDIX FAMILY PROTEIN"/>
    <property type="match status" value="1"/>
</dbReference>
<dbReference type="PROSITE" id="PS51462">
    <property type="entry name" value="NUDIX"/>
    <property type="match status" value="1"/>
</dbReference>
<accession>A0ABT3E2S1</accession>
<feature type="domain" description="Nudix hydrolase" evidence="2">
    <location>
        <begin position="5"/>
        <end position="140"/>
    </location>
</feature>
<dbReference type="Gene3D" id="3.90.79.10">
    <property type="entry name" value="Nucleoside Triphosphate Pyrophosphohydrolase"/>
    <property type="match status" value="1"/>
</dbReference>
<protein>
    <submittedName>
        <fullName evidence="3">NUDIX domain-containing protein</fullName>
    </submittedName>
</protein>
<keyword evidence="4" id="KW-1185">Reference proteome</keyword>
<comment type="caution">
    <text evidence="3">The sequence shown here is derived from an EMBL/GenBank/DDBJ whole genome shotgun (WGS) entry which is preliminary data.</text>
</comment>
<evidence type="ECO:0000259" key="2">
    <source>
        <dbReference type="PROSITE" id="PS51462"/>
    </source>
</evidence>
<dbReference type="EMBL" id="JAOZFE010000001">
    <property type="protein sequence ID" value="MCW0952716.1"/>
    <property type="molecule type" value="Genomic_DNA"/>
</dbReference>
<organism evidence="3 4">
    <name type="scientific">Weissella ceti</name>
    <dbReference type="NCBI Taxonomy" id="759620"/>
    <lineage>
        <taxon>Bacteria</taxon>
        <taxon>Bacillati</taxon>
        <taxon>Bacillota</taxon>
        <taxon>Bacilli</taxon>
        <taxon>Lactobacillales</taxon>
        <taxon>Lactobacillaceae</taxon>
        <taxon>Weissella</taxon>
    </lineage>
</organism>
<dbReference type="InterPro" id="IPR015797">
    <property type="entry name" value="NUDIX_hydrolase-like_dom_sf"/>
</dbReference>
<proteinExistence type="predicted"/>
<dbReference type="Proteomes" id="UP001526225">
    <property type="component" value="Unassembled WGS sequence"/>
</dbReference>
<reference evidence="3 4" key="1">
    <citation type="submission" date="2022-10" db="EMBL/GenBank/DDBJ databases">
        <title>Weissella fermenti sp. nov., isolated from fermented cabbage.</title>
        <authorList>
            <person name="Lee J.K."/>
            <person name="Baek J.H."/>
            <person name="Choi D.G."/>
            <person name="Kim J.M."/>
            <person name="Jeon C.O."/>
        </authorList>
    </citation>
    <scope>NUCLEOTIDE SEQUENCE [LARGE SCALE GENOMIC DNA]</scope>
    <source>
        <strain evidence="3 4">KACC 18534</strain>
    </source>
</reference>
<name>A0ABT3E2S1_9LACO</name>
<keyword evidence="1" id="KW-0378">Hydrolase</keyword>
<evidence type="ECO:0000256" key="1">
    <source>
        <dbReference type="ARBA" id="ARBA00022801"/>
    </source>
</evidence>
<dbReference type="Pfam" id="PF00293">
    <property type="entry name" value="NUDIX"/>
    <property type="match status" value="1"/>
</dbReference>
<gene>
    <name evidence="3" type="ORF">OIT44_01310</name>
</gene>
<evidence type="ECO:0000313" key="4">
    <source>
        <dbReference type="Proteomes" id="UP001526225"/>
    </source>
</evidence>
<dbReference type="InterPro" id="IPR000086">
    <property type="entry name" value="NUDIX_hydrolase_dom"/>
</dbReference>
<dbReference type="InterPro" id="IPR020084">
    <property type="entry name" value="NUDIX_hydrolase_CS"/>
</dbReference>
<dbReference type="SUPFAM" id="SSF55811">
    <property type="entry name" value="Nudix"/>
    <property type="match status" value="1"/>
</dbReference>
<sequence length="149" mass="17083">MTHFKNFSAVYALIFDDAKEHILVHERVNTGKRDGYLDVAASGHVDENESMSEALIREIREEIGLEVNVEDLSFAVMIHQKYGTSELTYYNGYFVVNKYEGTPQVQEPHKSAGLQWVPINDLPDNFIPDRKLALDAYFKGIPYLENGWK</sequence>
<dbReference type="PANTHER" id="PTHR43736">
    <property type="entry name" value="ADP-RIBOSE PYROPHOSPHATASE"/>
    <property type="match status" value="1"/>
</dbReference>
<dbReference type="CDD" id="cd04683">
    <property type="entry name" value="NUDIX_Hydrolase"/>
    <property type="match status" value="1"/>
</dbReference>
<dbReference type="PROSITE" id="PS00893">
    <property type="entry name" value="NUDIX_BOX"/>
    <property type="match status" value="1"/>
</dbReference>
<evidence type="ECO:0000313" key="3">
    <source>
        <dbReference type="EMBL" id="MCW0952716.1"/>
    </source>
</evidence>